<name>A0ABR2XDR5_9PEZI</name>
<dbReference type="InterPro" id="IPR021369">
    <property type="entry name" value="DUF2985"/>
</dbReference>
<dbReference type="Proteomes" id="UP001465668">
    <property type="component" value="Unassembled WGS sequence"/>
</dbReference>
<evidence type="ECO:0000313" key="4">
    <source>
        <dbReference type="Proteomes" id="UP001465668"/>
    </source>
</evidence>
<proteinExistence type="predicted"/>
<organism evidence="3 4">
    <name type="scientific">Seiridium cardinale</name>
    <dbReference type="NCBI Taxonomy" id="138064"/>
    <lineage>
        <taxon>Eukaryota</taxon>
        <taxon>Fungi</taxon>
        <taxon>Dikarya</taxon>
        <taxon>Ascomycota</taxon>
        <taxon>Pezizomycotina</taxon>
        <taxon>Sordariomycetes</taxon>
        <taxon>Xylariomycetidae</taxon>
        <taxon>Amphisphaeriales</taxon>
        <taxon>Sporocadaceae</taxon>
        <taxon>Seiridium</taxon>
    </lineage>
</organism>
<dbReference type="Pfam" id="PF11204">
    <property type="entry name" value="DUF2985"/>
    <property type="match status" value="1"/>
</dbReference>
<dbReference type="PANTHER" id="PTHR35872:SF1">
    <property type="entry name" value="ALPHA-L-RHAMNOSIDASE C"/>
    <property type="match status" value="1"/>
</dbReference>
<feature type="transmembrane region" description="Helical" evidence="2">
    <location>
        <begin position="282"/>
        <end position="302"/>
    </location>
</feature>
<dbReference type="EMBL" id="JARVKM010000068">
    <property type="protein sequence ID" value="KAK9771929.1"/>
    <property type="molecule type" value="Genomic_DNA"/>
</dbReference>
<comment type="caution">
    <text evidence="3">The sequence shown here is derived from an EMBL/GenBank/DDBJ whole genome shotgun (WGS) entry which is preliminary data.</text>
</comment>
<evidence type="ECO:0000256" key="1">
    <source>
        <dbReference type="SAM" id="MobiDB-lite"/>
    </source>
</evidence>
<evidence type="ECO:0000313" key="3">
    <source>
        <dbReference type="EMBL" id="KAK9771929.1"/>
    </source>
</evidence>
<dbReference type="PANTHER" id="PTHR35872">
    <property type="entry name" value="INTEGRAL MEMBRANE PROTEIN (AFU_ORTHOLOGUE AFUA_5G07110)"/>
    <property type="match status" value="1"/>
</dbReference>
<gene>
    <name evidence="3" type="ORF">SCAR479_11410</name>
</gene>
<feature type="region of interest" description="Disordered" evidence="1">
    <location>
        <begin position="247"/>
        <end position="272"/>
    </location>
</feature>
<feature type="transmembrane region" description="Helical" evidence="2">
    <location>
        <begin position="314"/>
        <end position="336"/>
    </location>
</feature>
<keyword evidence="2" id="KW-0812">Transmembrane</keyword>
<evidence type="ECO:0000256" key="2">
    <source>
        <dbReference type="SAM" id="Phobius"/>
    </source>
</evidence>
<sequence length="356" mass="39781">MAQSPDGDGIMGRVRSASLSIMQTNPQLGMWQATGTAIAHAPNLTELGGSELGDKIEFTAHGHSALTAVRETDGNLVLTRTQTALETVPELPTDSSSPEQQNEARYRPIRSATLAEIHQEKPKNHWKQVVANGFKAFWTFFLTPSGLFIVIYFLNIVAWGAMLFFLLLKAAPAMNYPTADDDNSPRKKWLEIDSQILNALFCVTGFGLAPWRFRDLYFYIRAAWFHDKVAMRKLAAQNKGWFRPPAWASETEENDGQSAPGDEKGKTTFTGRAAPPTAVWKLGFNTWMMVLNTAFQVVLSYFMWAYNRLDRPSWATGTFIGLGCGVSMFAGLMSWWEGRKVKKIEGPKVRIVDTIT</sequence>
<keyword evidence="2" id="KW-0472">Membrane</keyword>
<reference evidence="3 4" key="1">
    <citation type="submission" date="2024-02" db="EMBL/GenBank/DDBJ databases">
        <title>First draft genome assembly of two strains of Seiridium cardinale.</title>
        <authorList>
            <person name="Emiliani G."/>
            <person name="Scali E."/>
        </authorList>
    </citation>
    <scope>NUCLEOTIDE SEQUENCE [LARGE SCALE GENOMIC DNA]</scope>
    <source>
        <strain evidence="3 4">BM-138-000479</strain>
    </source>
</reference>
<feature type="transmembrane region" description="Helical" evidence="2">
    <location>
        <begin position="147"/>
        <end position="168"/>
    </location>
</feature>
<keyword evidence="4" id="KW-1185">Reference proteome</keyword>
<protein>
    <submittedName>
        <fullName evidence="3">Uncharacterized protein</fullName>
    </submittedName>
</protein>
<accession>A0ABR2XDR5</accession>
<keyword evidence="2" id="KW-1133">Transmembrane helix</keyword>